<proteinExistence type="predicted"/>
<dbReference type="EMBL" id="LXSH01000017">
    <property type="protein sequence ID" value="OAM22280.1"/>
    <property type="molecule type" value="Genomic_DNA"/>
</dbReference>
<comment type="caution">
    <text evidence="1">The sequence shown here is derived from an EMBL/GenBank/DDBJ whole genome shotgun (WGS) entry which is preliminary data.</text>
</comment>
<accession>A0A1A9RQ67</accession>
<organism evidence="1 2">
    <name type="scientific">Eikenella corrodens</name>
    <dbReference type="NCBI Taxonomy" id="539"/>
    <lineage>
        <taxon>Bacteria</taxon>
        <taxon>Pseudomonadati</taxon>
        <taxon>Pseudomonadota</taxon>
        <taxon>Betaproteobacteria</taxon>
        <taxon>Neisseriales</taxon>
        <taxon>Neisseriaceae</taxon>
        <taxon>Eikenella</taxon>
    </lineage>
</organism>
<gene>
    <name evidence="1" type="ORF">A7P89_05715</name>
</gene>
<sequence>MFEKVHLGAAVSDVRYLQEEMYNDNHLFAKCVLGNPQPENRTLGALIVDSQQADVLAKALATVKQEFELERQESLMLENMIEAVEQLFAVISQAKPIE</sequence>
<evidence type="ECO:0000313" key="2">
    <source>
        <dbReference type="Proteomes" id="UP000078103"/>
    </source>
</evidence>
<dbReference type="Proteomes" id="UP000078103">
    <property type="component" value="Unassembled WGS sequence"/>
</dbReference>
<name>A0A1A9RQ67_EIKCO</name>
<evidence type="ECO:0000313" key="1">
    <source>
        <dbReference type="EMBL" id="OAM22280.1"/>
    </source>
</evidence>
<dbReference type="RefSeq" id="WP_064105725.1">
    <property type="nucleotide sequence ID" value="NZ_LXSH01000017.1"/>
</dbReference>
<dbReference type="AlphaFoldDB" id="A0A1A9RQ67"/>
<reference evidence="2" key="1">
    <citation type="submission" date="2016-05" db="EMBL/GenBank/DDBJ databases">
        <title>Draft genome of Corynebacterium afermentans subsp. afermentans LCDC 88199T.</title>
        <authorList>
            <person name="Bernier A.-M."/>
            <person name="Bernard K."/>
        </authorList>
    </citation>
    <scope>NUCLEOTIDE SEQUENCE [LARGE SCALE GENOMIC DNA]</scope>
    <source>
        <strain evidence="2">NML120819</strain>
    </source>
</reference>
<protein>
    <submittedName>
        <fullName evidence="1">Uncharacterized protein</fullName>
    </submittedName>
</protein>